<keyword evidence="8" id="KW-0012">Acyltransferase</keyword>
<feature type="compositionally biased region" description="Basic and acidic residues" evidence="9">
    <location>
        <begin position="991"/>
        <end position="1006"/>
    </location>
</feature>
<feature type="binding site" evidence="7">
    <location>
        <begin position="1666"/>
        <end position="1668"/>
    </location>
    <ligand>
        <name>L-glutamate</name>
        <dbReference type="ChEBI" id="CHEBI:29985"/>
    </ligand>
</feature>
<dbReference type="InterPro" id="IPR029055">
    <property type="entry name" value="Ntn_hydrolases_N"/>
</dbReference>
<feature type="binding site" evidence="7">
    <location>
        <position position="1361"/>
    </location>
    <ligand>
        <name>L-glutamate</name>
        <dbReference type="ChEBI" id="CHEBI:29985"/>
    </ligand>
</feature>
<dbReference type="GO" id="GO:0006886">
    <property type="term" value="P:intracellular protein transport"/>
    <property type="evidence" value="ECO:0007669"/>
    <property type="project" value="InterPro"/>
</dbReference>
<dbReference type="PRINTS" id="PR01210">
    <property type="entry name" value="GGTRANSPTASE"/>
</dbReference>
<dbReference type="InterPro" id="IPR016024">
    <property type="entry name" value="ARM-type_fold"/>
</dbReference>
<dbReference type="SUPFAM" id="SSF48371">
    <property type="entry name" value="ARM repeat"/>
    <property type="match status" value="1"/>
</dbReference>
<evidence type="ECO:0000256" key="1">
    <source>
        <dbReference type="ARBA" id="ARBA00001049"/>
    </source>
</evidence>
<comment type="caution">
    <text evidence="11">The sequence shown here is derived from an EMBL/GenBank/DDBJ whole genome shotgun (WGS) entry which is preliminary data.</text>
</comment>
<dbReference type="Gene3D" id="3.60.20.40">
    <property type="match status" value="1"/>
</dbReference>
<dbReference type="InterPro" id="IPR043137">
    <property type="entry name" value="GGT_ssub_C"/>
</dbReference>
<keyword evidence="8" id="KW-0378">Hydrolase</keyword>
<dbReference type="InterPro" id="IPR000101">
    <property type="entry name" value="GGT_peptidase"/>
</dbReference>
<feature type="region of interest" description="Disordered" evidence="9">
    <location>
        <begin position="986"/>
        <end position="1054"/>
    </location>
</feature>
<dbReference type="GO" id="GO:0005886">
    <property type="term" value="C:plasma membrane"/>
    <property type="evidence" value="ECO:0007669"/>
    <property type="project" value="TreeGrafter"/>
</dbReference>
<feature type="domain" description="Importin N-terminal" evidence="10">
    <location>
        <begin position="30"/>
        <end position="109"/>
    </location>
</feature>
<evidence type="ECO:0000256" key="9">
    <source>
        <dbReference type="SAM" id="MobiDB-lite"/>
    </source>
</evidence>
<dbReference type="GO" id="GO:0036374">
    <property type="term" value="F:glutathione hydrolase activity"/>
    <property type="evidence" value="ECO:0007669"/>
    <property type="project" value="UniProtKB-UniRule"/>
</dbReference>
<dbReference type="NCBIfam" id="TIGR00066">
    <property type="entry name" value="g_glut_trans"/>
    <property type="match status" value="1"/>
</dbReference>
<accession>A0A9P7BID7</accession>
<dbReference type="GO" id="GO:0005634">
    <property type="term" value="C:nucleus"/>
    <property type="evidence" value="ECO:0007669"/>
    <property type="project" value="UniProtKB-ARBA"/>
</dbReference>
<dbReference type="GO" id="GO:0000324">
    <property type="term" value="C:fungal-type vacuole"/>
    <property type="evidence" value="ECO:0007669"/>
    <property type="project" value="TreeGrafter"/>
</dbReference>
<comment type="function">
    <text evidence="8">Cleaves the gamma-glutamyl peptide bond of glutathione and glutathione conjugates.</text>
</comment>
<dbReference type="FunFam" id="3.60.20.40:FF:000001">
    <property type="entry name" value="Gamma-glutamyltranspeptidase 1"/>
    <property type="match status" value="1"/>
</dbReference>
<dbReference type="PANTHER" id="PTHR11686">
    <property type="entry name" value="GAMMA GLUTAMYL TRANSPEPTIDASE"/>
    <property type="match status" value="1"/>
</dbReference>
<evidence type="ECO:0000256" key="6">
    <source>
        <dbReference type="PIRSR" id="PIRSR600101-1"/>
    </source>
</evidence>
<evidence type="ECO:0000259" key="10">
    <source>
        <dbReference type="PROSITE" id="PS50166"/>
    </source>
</evidence>
<feature type="compositionally biased region" description="Basic and acidic residues" evidence="9">
    <location>
        <begin position="953"/>
        <end position="963"/>
    </location>
</feature>
<dbReference type="GO" id="GO:0051170">
    <property type="term" value="P:import into nucleus"/>
    <property type="evidence" value="ECO:0007669"/>
    <property type="project" value="UniProtKB-ARBA"/>
</dbReference>
<evidence type="ECO:0000313" key="12">
    <source>
        <dbReference type="Proteomes" id="UP000697127"/>
    </source>
</evidence>
<name>A0A9P7BID7_9ASCO</name>
<gene>
    <name evidence="11" type="ORF">C6P40_001088</name>
</gene>
<dbReference type="PANTHER" id="PTHR11686:SF9">
    <property type="entry name" value="RE13973P"/>
    <property type="match status" value="1"/>
</dbReference>
<comment type="catalytic activity">
    <reaction evidence="2 8">
        <text>glutathione + H2O = L-cysteinylglycine + L-glutamate</text>
        <dbReference type="Rhea" id="RHEA:28807"/>
        <dbReference type="ChEBI" id="CHEBI:15377"/>
        <dbReference type="ChEBI" id="CHEBI:29985"/>
        <dbReference type="ChEBI" id="CHEBI:57925"/>
        <dbReference type="ChEBI" id="CHEBI:61694"/>
        <dbReference type="EC" id="3.4.19.13"/>
    </reaction>
</comment>
<sequence>MLELQQGDLEKMQYLLQNLMNSDNNVRIRSELDFKHQMETNPDVFLFSLIQIALITSLDLSIRQSSLLHLKRIVPLYWSPAFDKYIGPNTINQDVKKTLRDSLLKLIGDPDSKIRSSSGYAIVQIAAVDYPDEWPELMNYLYNITTNTQSSMHEIIGALCVMQDIFDDLVTDEQFYEDGIAVQVLKTCEILLESVDYTLEVKVETLHLLKVVSDSLVNADFDYPNREQFCHIVVPQIYKLLAKSSEKLSTNDQYTNQLIAWDFKHQLYIIFNMLMNSYPELLGEFIGSSFDLTMLDLAYEKPIYFQLLTTEVDMNKYKFLFIDIDQFYASQKERTEPFQVLTMTIAKKIEFLQTLIELKNLDNSETISNICDILLPLSTLSVSVVNDYNSDFNQFVTNESGLDGQINVRDSIREFLSDMDAKDNSIFINTLTQKFNSIENIDAHQIEIESLFFLLSCCFDNDDTIIGAENFDVNQFISNSIELILNETLLNEDFQLLIARVIIMVPKFMFKYDLKCKQLGTAPFEKIMTIITKLGDSDDFLVIKASILISLQYYNYFLRAKEFNSNIQHQLLSLVNQLKEDSDEDTNMMLLEVMTIIISMDNLALAQNSESLQLILTIGFKNDSSFALNTSLFECIDDLITDIPKDVFGSLISTIFPFLLETISKFNGEYNSEIDLSLQVISNLLKNKNQYGIPMDVFQSTFSTITRFIFVCEDDELLQSSSECLIKLVNSSISLCSSYVDSQTQESGIQILLKSVSKFLSPSMTDRAIVNLGDLITILLENFNETIGGYFEDILKALTVRLVQATEVPTIENMILIFNMLAIAQPLPTINFLKSFTIDNESALIKILPIWFQAYEVMRGYESILSNVRAFIEIFKLGDESIQRIMVDGDPIQPPIAEGIIITRSMSKKIPVTYEKIPADAKIIRLLLDELKNEMVSASNVKKSVIEKFGHGHDQEDHEHFGDAQDDDGWEDLEETEPSFDQLKTYVDEDGGSKRGNDGNNHDMKLLKNGPAAVINGDNTEESESESSNSEEESENEEIDGQEKSINHFGRKKKESNSWRFEDPIVDESILKDPEYIAQLNAIKQEEENRSNYMRQVVSDKLKGVEFEKFPNVESKESKTIKSFKKMTKKDLEKLALGSDSEEEKYNDSNEKPYIREFTSEERTNFLKLQEKIKHQKEMDKIRTRMDKINNKLPTEKAKILELNSKVGADNYRGIVDDRLNKRYYKLDTNALDNLVFEMNGINMNIDEDLPKPVEQFDLDNMVKSDPTRLSIKKSSGENTKWNPNKNMTSFSKHGMVVSDSKYCSKLGANILEKGGNAADAAIITCLCIGATDTMFSSGIGGGSFITSLKSGNDAISIDAREMAPGASFIDMYKGKEHFSQYGGLASGIPGELKGLWALYNKHGSGKIKWSELIEPVADLISKGWEVDLRLDHALQAQLPAFKYFRKDWDFIFKNGTNELLKYGDIIQRPALAKTLRYIAQNGADVFYDPSGYIARSLSAKIQQYEGILTPEDFGKYEVVIEDALQLNNFTNKNFTVYSANGASSGLALISGLSLLNQFGDFSELDYDPIETHRLVEIMKWLASTRSYLGDIGYYNTNKTQIKEKNERYNRFISDEYIQLTKNKIDDNSTNPWETYEPAYEPNDPHGTSSLSVADKDGNAVVITTTINLLFGSCVHDPNTGIIMNNEMDDFSLPHTSNAFGLSPSVFNYIEPYKRPLSSSAQSIVVNSDGGIELVIGAAGGSRITTAILQGILRSIIQGKDITNVIANPRIHHQLLPDNIFFEHPIKKELINDLEGKGHVIKLISPQTAMNAIRVTSEGMWGQGDWWRKLGVAVGV</sequence>
<dbReference type="GO" id="GO:0103068">
    <property type="term" value="F:leukotriene C4 gamma-glutamyl transferase activity"/>
    <property type="evidence" value="ECO:0007669"/>
    <property type="project" value="UniProtKB-EC"/>
</dbReference>
<proteinExistence type="inferred from homology"/>
<evidence type="ECO:0000256" key="3">
    <source>
        <dbReference type="ARBA" id="ARBA00005115"/>
    </source>
</evidence>
<keyword evidence="8" id="KW-0808">Transferase</keyword>
<dbReference type="EC" id="2.3.2.2" evidence="8"/>
<evidence type="ECO:0000256" key="5">
    <source>
        <dbReference type="ARBA" id="ARBA00047417"/>
    </source>
</evidence>
<dbReference type="PROSITE" id="PS50166">
    <property type="entry name" value="IMPORTIN_B_NT"/>
    <property type="match status" value="1"/>
</dbReference>
<feature type="compositionally biased region" description="Acidic residues" evidence="9">
    <location>
        <begin position="1019"/>
        <end position="1040"/>
    </location>
</feature>
<feature type="binding site" evidence="7">
    <location>
        <position position="1741"/>
    </location>
    <ligand>
        <name>L-glutamate</name>
        <dbReference type="ChEBI" id="CHEBI:29985"/>
    </ligand>
</feature>
<dbReference type="EMBL" id="PUHW01000016">
    <property type="protein sequence ID" value="KAG0690828.1"/>
    <property type="molecule type" value="Genomic_DNA"/>
</dbReference>
<dbReference type="Pfam" id="PF03810">
    <property type="entry name" value="IBN_N"/>
    <property type="match status" value="1"/>
</dbReference>
<evidence type="ECO:0000256" key="7">
    <source>
        <dbReference type="PIRSR" id="PIRSR600101-2"/>
    </source>
</evidence>
<feature type="region of interest" description="Disordered" evidence="9">
    <location>
        <begin position="953"/>
        <end position="972"/>
    </location>
</feature>
<dbReference type="Pfam" id="PF01019">
    <property type="entry name" value="G_glu_transpept"/>
    <property type="match status" value="1"/>
</dbReference>
<dbReference type="InterPro" id="IPR043138">
    <property type="entry name" value="GGT_lsub"/>
</dbReference>
<dbReference type="GO" id="GO:0006751">
    <property type="term" value="P:glutathione catabolic process"/>
    <property type="evidence" value="ECO:0007669"/>
    <property type="project" value="UniProtKB-UniRule"/>
</dbReference>
<comment type="pathway">
    <text evidence="3 8">Sulfur metabolism; glutathione metabolism.</text>
</comment>
<evidence type="ECO:0000313" key="11">
    <source>
        <dbReference type="EMBL" id="KAG0690828.1"/>
    </source>
</evidence>
<reference evidence="11" key="1">
    <citation type="submission" date="2020-11" db="EMBL/GenBank/DDBJ databases">
        <title>Kefir isolates.</title>
        <authorList>
            <person name="Marcisauskas S."/>
            <person name="Kim Y."/>
            <person name="Blasche S."/>
        </authorList>
    </citation>
    <scope>NUCLEOTIDE SEQUENCE</scope>
    <source>
        <strain evidence="11">Olga-1</strain>
    </source>
</reference>
<dbReference type="SUPFAM" id="SSF56235">
    <property type="entry name" value="N-terminal nucleophile aminohydrolases (Ntn hydrolases)"/>
    <property type="match status" value="1"/>
</dbReference>
<feature type="binding site" evidence="7">
    <location>
        <begin position="1718"/>
        <end position="1719"/>
    </location>
    <ligand>
        <name>L-glutamate</name>
        <dbReference type="ChEBI" id="CHEBI:29985"/>
    </ligand>
</feature>
<organism evidence="11 12">
    <name type="scientific">Pichia californica</name>
    <dbReference type="NCBI Taxonomy" id="460514"/>
    <lineage>
        <taxon>Eukaryota</taxon>
        <taxon>Fungi</taxon>
        <taxon>Dikarya</taxon>
        <taxon>Ascomycota</taxon>
        <taxon>Saccharomycotina</taxon>
        <taxon>Pichiomycetes</taxon>
        <taxon>Pichiales</taxon>
        <taxon>Pichiaceae</taxon>
        <taxon>Pichia</taxon>
    </lineage>
</organism>
<dbReference type="InterPro" id="IPR011989">
    <property type="entry name" value="ARM-like"/>
</dbReference>
<dbReference type="GO" id="GO:0031267">
    <property type="term" value="F:small GTPase binding"/>
    <property type="evidence" value="ECO:0007669"/>
    <property type="project" value="InterPro"/>
</dbReference>
<evidence type="ECO:0000256" key="2">
    <source>
        <dbReference type="ARBA" id="ARBA00001089"/>
    </source>
</evidence>
<protein>
    <recommendedName>
        <fullName evidence="8">Glutathione hydrolase</fullName>
        <ecNumber evidence="8">2.3.2.2</ecNumber>
        <ecNumber evidence="8">3.4.19.13</ecNumber>
    </recommendedName>
    <alternativeName>
        <fullName evidence="8">Gamma-glutamyltransferase</fullName>
    </alternativeName>
    <alternativeName>
        <fullName evidence="8">Gamma-glutamyltranspeptidase</fullName>
    </alternativeName>
</protein>
<dbReference type="Gene3D" id="1.10.246.130">
    <property type="match status" value="1"/>
</dbReference>
<dbReference type="Proteomes" id="UP000697127">
    <property type="component" value="Unassembled WGS sequence"/>
</dbReference>
<evidence type="ECO:0000256" key="4">
    <source>
        <dbReference type="ARBA" id="ARBA00009381"/>
    </source>
</evidence>
<feature type="binding site" evidence="7">
    <location>
        <position position="1690"/>
    </location>
    <ligand>
        <name>L-glutamate</name>
        <dbReference type="ChEBI" id="CHEBI:29985"/>
    </ligand>
</feature>
<dbReference type="Gene3D" id="1.25.10.10">
    <property type="entry name" value="Leucine-rich Repeat Variant"/>
    <property type="match status" value="1"/>
</dbReference>
<evidence type="ECO:0000256" key="8">
    <source>
        <dbReference type="RuleBase" id="RU368068"/>
    </source>
</evidence>
<keyword evidence="12" id="KW-1185">Reference proteome</keyword>
<comment type="similarity">
    <text evidence="4">Belongs to the gamma-glutamyltransferase family.</text>
</comment>
<comment type="catalytic activity">
    <reaction evidence="5 8">
        <text>an N-terminal (5-L-glutamyl)-[peptide] + an alpha-amino acid = 5-L-glutamyl amino acid + an N-terminal L-alpha-aminoacyl-[peptide]</text>
        <dbReference type="Rhea" id="RHEA:23904"/>
        <dbReference type="Rhea" id="RHEA-COMP:9780"/>
        <dbReference type="Rhea" id="RHEA-COMP:9795"/>
        <dbReference type="ChEBI" id="CHEBI:77644"/>
        <dbReference type="ChEBI" id="CHEBI:78597"/>
        <dbReference type="ChEBI" id="CHEBI:78599"/>
        <dbReference type="ChEBI" id="CHEBI:78608"/>
        <dbReference type="EC" id="2.3.2.2"/>
    </reaction>
</comment>
<dbReference type="InterPro" id="IPR001494">
    <property type="entry name" value="Importin-beta_N"/>
</dbReference>
<dbReference type="EC" id="3.4.19.13" evidence="8"/>
<feature type="active site" description="Nucleophile" evidence="6">
    <location>
        <position position="1648"/>
    </location>
</feature>
<comment type="catalytic activity">
    <reaction evidence="1 8">
        <text>an S-substituted glutathione + H2O = an S-substituted L-cysteinylglycine + L-glutamate</text>
        <dbReference type="Rhea" id="RHEA:59468"/>
        <dbReference type="ChEBI" id="CHEBI:15377"/>
        <dbReference type="ChEBI" id="CHEBI:29985"/>
        <dbReference type="ChEBI" id="CHEBI:90779"/>
        <dbReference type="ChEBI" id="CHEBI:143103"/>
        <dbReference type="EC" id="3.4.19.13"/>
    </reaction>
</comment>